<proteinExistence type="predicted"/>
<feature type="region of interest" description="Disordered" evidence="1">
    <location>
        <begin position="636"/>
        <end position="685"/>
    </location>
</feature>
<evidence type="ECO:0000256" key="1">
    <source>
        <dbReference type="SAM" id="MobiDB-lite"/>
    </source>
</evidence>
<feature type="compositionally biased region" description="Pro residues" evidence="1">
    <location>
        <begin position="1270"/>
        <end position="1279"/>
    </location>
</feature>
<feature type="compositionally biased region" description="Acidic residues" evidence="1">
    <location>
        <begin position="1432"/>
        <end position="1443"/>
    </location>
</feature>
<feature type="region of interest" description="Disordered" evidence="1">
    <location>
        <begin position="1267"/>
        <end position="1293"/>
    </location>
</feature>
<feature type="compositionally biased region" description="Low complexity" evidence="1">
    <location>
        <begin position="1494"/>
        <end position="1505"/>
    </location>
</feature>
<dbReference type="STRING" id="1353952.A0A165CP64"/>
<feature type="compositionally biased region" description="Low complexity" evidence="1">
    <location>
        <begin position="8"/>
        <end position="17"/>
    </location>
</feature>
<evidence type="ECO:0000313" key="2">
    <source>
        <dbReference type="EMBL" id="KZT51133.1"/>
    </source>
</evidence>
<feature type="compositionally biased region" description="Low complexity" evidence="1">
    <location>
        <begin position="760"/>
        <end position="769"/>
    </location>
</feature>
<feature type="compositionally biased region" description="Polar residues" evidence="1">
    <location>
        <begin position="1400"/>
        <end position="1413"/>
    </location>
</feature>
<feature type="region of interest" description="Disordered" evidence="1">
    <location>
        <begin position="754"/>
        <end position="775"/>
    </location>
</feature>
<feature type="compositionally biased region" description="Polar residues" evidence="1">
    <location>
        <begin position="1599"/>
        <end position="1632"/>
    </location>
</feature>
<dbReference type="EMBL" id="KV424124">
    <property type="protein sequence ID" value="KZT51133.1"/>
    <property type="molecule type" value="Genomic_DNA"/>
</dbReference>
<sequence>MPAPHPSLPQQSLPQPQKENIPPPPTPPTRPTTPAPRVEFAPNPLFSPPPPSAPSACSPRHPLRGILKPPKHMDFPLADQDRHKPSSSSLALGSDGPPEAPVADEDYLTAPLNVLLRSLDRPAAPAPAAPLDRPTTHDLTEAHALLLARLKHARHLLPPALEPLRTHRAAFLAALARDVARALNSPYVPCSSSEDDPGHPSSPLTPTTTTTNNTTKKPSKRGVSEHEILRARDEIALCHAAIRLSAVVLLQPGVHALMTERETGDVFAGVLALPAAPGGLPTPNPKRTNHYALWALSNTRIAPALVLPHRAKLLRVLERGVRGELGARGGAIGNSGEVVRGQAFDTLTSFLTHYPELLPTLTPLLPPVLAALLPTSSAQLRPKATQSLLAFSLALKRYRALLLSQGKSDLKDREAVEKLVMAWLKSRRAHSGPAGSSSTSAEEKPIDALERALRAALSTPTATGEQALVLPLLGSLLHLAGPQALAWSGLKAIMSVLQAALKHRPLLPAWARVWDVLVWGVAEGEARGVWPRPGVEDGRGAMPLMLGAAAPAAPAPAAQGPPPQPSRERIEKMVRQGVSALVKAGAPDQAGEVWRALVWAGVERGAARWTGVEGVVRQAGARAVLDVLRPALALEGRGAGADSEEEEEGEDVSGDDAAASEPKRKQKQAREKEKEKEKEKKEEEARSLECLLDDALFTPCTASKAQAQTQAQASAPTLAPGLDVPAWWPGLTEREWRESADAFMALFFAGLGATGPGPSPSTGTGTTAGQEENTGESADLTLTSLAPLAAADELLQLLCKQPDVRRCLFTRILLSSPKELGARAHQEWAQRALRFLRIVLASTLGPGAQKRTFGLGGFAKPGQELAKALMQCIMGDELGGWKAAAIGELLGMDGLIWNQSALEDLASWVWYSLRAKDGEEWQPLVLPVLALWLPRLERGLGLDSAGVKEVLLLSRPVPEQWRRVLAAVGNKALQYVSLGLADLPAVLACEREDTLCGPLLGVLGDVMGAAYDKAEMREGAEDVLAALLAAVLRLAASRDRDGAVAVVRRVYSSVGVWLKDEKEVLSEEAYNTFSAGIYAACLTLLSPLPAADQDTLNTLAPFLSSAFCRMPAPGVGPQAFARFWASTFHGQELDWPQELKPALRWFAKQDPSFAPGLGLEATQTQTSAGGSMPMSVLSDSEPERARDRLALTMELSASEAGSAMFASRETVRRRVSFGGTQESYDGDVSVSVVLPSVERMALTPAAAEGTSLQLANSTILLGDLTAATPPNVPSVPRPLPETQEASDIDESDVPQVSDEIISTAVVMQAFGAPRSKAVNLDESDESIITPSQSVIASTPSAVNATPSIVLQPANADGTTVLLDDTSADISVVPETQFPRAASKAKSTSRVQRIETPPTSPSSSRQLELSPTSSFDEEDEADAANIEFSLSQELDEPEEEEEDVFVPPPPPSLGKRKRTRSGSASSTRKKRKTPATPTTDAGEEEEVQHRLAMVSSPASTSSKISSPEVSIDEVEDTFIREEASKSSASQPTPSSSREMPLIPSVSQPSPSSAEPSKKRKRIFLESVEIITPPKRRRINSSDGKGKAVEPEKRVRYAGNEVQTSGLLRTTSTPAGRSNSDSQTSAEGDSQTSPGAIAAAGSQFWRGVRYAFSRVAGQTESDNSQESPSSSRKSQPTTSWWGY</sequence>
<feature type="region of interest" description="Disordered" evidence="1">
    <location>
        <begin position="188"/>
        <end position="224"/>
    </location>
</feature>
<feature type="compositionally biased region" description="Polar residues" evidence="1">
    <location>
        <begin position="1543"/>
        <end position="1553"/>
    </location>
</feature>
<feature type="region of interest" description="Disordered" evidence="1">
    <location>
        <begin position="1378"/>
        <end position="1638"/>
    </location>
</feature>
<dbReference type="OrthoDB" id="2591260at2759"/>
<reference evidence="2 3" key="1">
    <citation type="journal article" date="2016" name="Mol. Biol. Evol.">
        <title>Comparative Genomics of Early-Diverging Mushroom-Forming Fungi Provides Insights into the Origins of Lignocellulose Decay Capabilities.</title>
        <authorList>
            <person name="Nagy L.G."/>
            <person name="Riley R."/>
            <person name="Tritt A."/>
            <person name="Adam C."/>
            <person name="Daum C."/>
            <person name="Floudas D."/>
            <person name="Sun H."/>
            <person name="Yadav J.S."/>
            <person name="Pangilinan J."/>
            <person name="Larsson K.H."/>
            <person name="Matsuura K."/>
            <person name="Barry K."/>
            <person name="Labutti K."/>
            <person name="Kuo R."/>
            <person name="Ohm R.A."/>
            <person name="Bhattacharya S.S."/>
            <person name="Shirouzu T."/>
            <person name="Yoshinaga Y."/>
            <person name="Martin F.M."/>
            <person name="Grigoriev I.V."/>
            <person name="Hibbett D.S."/>
        </authorList>
    </citation>
    <scope>NUCLEOTIDE SEQUENCE [LARGE SCALE GENOMIC DNA]</scope>
    <source>
        <strain evidence="2 3">HHB12733</strain>
    </source>
</reference>
<feature type="compositionally biased region" description="Acidic residues" evidence="1">
    <location>
        <begin position="642"/>
        <end position="654"/>
    </location>
</feature>
<feature type="compositionally biased region" description="Basic and acidic residues" evidence="1">
    <location>
        <begin position="1582"/>
        <end position="1593"/>
    </location>
</feature>
<accession>A0A165CP64</accession>
<dbReference type="PANTHER" id="PTHR24216:SF65">
    <property type="entry name" value="PAXILLIN-LIKE PROTEIN 1"/>
    <property type="match status" value="1"/>
</dbReference>
<feature type="region of interest" description="Disordered" evidence="1">
    <location>
        <begin position="1"/>
        <end position="104"/>
    </location>
</feature>
<keyword evidence="3" id="KW-1185">Reference proteome</keyword>
<organism evidence="2 3">
    <name type="scientific">Calocera cornea HHB12733</name>
    <dbReference type="NCBI Taxonomy" id="1353952"/>
    <lineage>
        <taxon>Eukaryota</taxon>
        <taxon>Fungi</taxon>
        <taxon>Dikarya</taxon>
        <taxon>Basidiomycota</taxon>
        <taxon>Agaricomycotina</taxon>
        <taxon>Dacrymycetes</taxon>
        <taxon>Dacrymycetales</taxon>
        <taxon>Dacrymycetaceae</taxon>
        <taxon>Calocera</taxon>
    </lineage>
</organism>
<feature type="compositionally biased region" description="Pro residues" evidence="1">
    <location>
        <begin position="21"/>
        <end position="34"/>
    </location>
</feature>
<evidence type="ECO:0008006" key="4">
    <source>
        <dbReference type="Google" id="ProtNLM"/>
    </source>
</evidence>
<feature type="compositionally biased region" description="Low complexity" evidence="1">
    <location>
        <begin position="205"/>
        <end position="216"/>
    </location>
</feature>
<dbReference type="InParanoid" id="A0A165CP64"/>
<name>A0A165CP64_9BASI</name>
<feature type="compositionally biased region" description="Low complexity" evidence="1">
    <location>
        <begin position="1524"/>
        <end position="1535"/>
    </location>
</feature>
<feature type="compositionally biased region" description="Low complexity" evidence="1">
    <location>
        <begin position="1659"/>
        <end position="1681"/>
    </location>
</feature>
<protein>
    <recommendedName>
        <fullName evidence="4">Telomere-associated protein Rif1 N-terminal domain-containing protein</fullName>
    </recommendedName>
</protein>
<dbReference type="Proteomes" id="UP000076842">
    <property type="component" value="Unassembled WGS sequence"/>
</dbReference>
<feature type="compositionally biased region" description="Low complexity" evidence="1">
    <location>
        <begin position="35"/>
        <end position="44"/>
    </location>
</feature>
<feature type="compositionally biased region" description="Basic and acidic residues" evidence="1">
    <location>
        <begin position="668"/>
        <end position="685"/>
    </location>
</feature>
<feature type="compositionally biased region" description="Basic and acidic residues" evidence="1">
    <location>
        <begin position="71"/>
        <end position="84"/>
    </location>
</feature>
<feature type="region of interest" description="Disordered" evidence="1">
    <location>
        <begin position="1654"/>
        <end position="1681"/>
    </location>
</feature>
<gene>
    <name evidence="2" type="ORF">CALCODRAFT_503918</name>
</gene>
<evidence type="ECO:0000313" key="3">
    <source>
        <dbReference type="Proteomes" id="UP000076842"/>
    </source>
</evidence>
<dbReference type="PANTHER" id="PTHR24216">
    <property type="entry name" value="PAXILLIN-RELATED"/>
    <property type="match status" value="1"/>
</dbReference>